<comment type="caution">
    <text evidence="2">The sequence shown here is derived from an EMBL/GenBank/DDBJ whole genome shotgun (WGS) entry which is preliminary data.</text>
</comment>
<keyword evidence="3" id="KW-1185">Reference proteome</keyword>
<keyword evidence="1" id="KW-0812">Transmembrane</keyword>
<protein>
    <submittedName>
        <fullName evidence="2">Uncharacterized protein</fullName>
    </submittedName>
</protein>
<keyword evidence="1" id="KW-0472">Membrane</keyword>
<proteinExistence type="predicted"/>
<dbReference type="EMBL" id="ATMH01011760">
    <property type="protein sequence ID" value="EPY15771.1"/>
    <property type="molecule type" value="Genomic_DNA"/>
</dbReference>
<keyword evidence="1" id="KW-1133">Transmembrane helix</keyword>
<evidence type="ECO:0000313" key="2">
    <source>
        <dbReference type="EMBL" id="EPY15771.1"/>
    </source>
</evidence>
<feature type="transmembrane region" description="Helical" evidence="1">
    <location>
        <begin position="62"/>
        <end position="82"/>
    </location>
</feature>
<dbReference type="Proteomes" id="UP000015354">
    <property type="component" value="Unassembled WGS sequence"/>
</dbReference>
<name>S9UM46_9TRYP</name>
<dbReference type="AlphaFoldDB" id="S9UM46"/>
<reference evidence="2 3" key="1">
    <citation type="journal article" date="2013" name="PLoS ONE">
        <title>Predicting the Proteins of Angomonas deanei, Strigomonas culicis and Their Respective Endosymbionts Reveals New Aspects of the Trypanosomatidae Family.</title>
        <authorList>
            <person name="Motta M.C."/>
            <person name="Martins A.C."/>
            <person name="de Souza S.S."/>
            <person name="Catta-Preta C.M."/>
            <person name="Silva R."/>
            <person name="Klein C.C."/>
            <person name="de Almeida L.G."/>
            <person name="de Lima Cunha O."/>
            <person name="Ciapina L.P."/>
            <person name="Brocchi M."/>
            <person name="Colabardini A.C."/>
            <person name="de Araujo Lima B."/>
            <person name="Machado C.R."/>
            <person name="de Almeida Soares C.M."/>
            <person name="Probst C.M."/>
            <person name="de Menezes C.B."/>
            <person name="Thompson C.E."/>
            <person name="Bartholomeu D.C."/>
            <person name="Gradia D.F."/>
            <person name="Pavoni D.P."/>
            <person name="Grisard E.C."/>
            <person name="Fantinatti-Garboggini F."/>
            <person name="Marchini F.K."/>
            <person name="Rodrigues-Luiz G.F."/>
            <person name="Wagner G."/>
            <person name="Goldman G.H."/>
            <person name="Fietto J.L."/>
            <person name="Elias M.C."/>
            <person name="Goldman M.H."/>
            <person name="Sagot M.F."/>
            <person name="Pereira M."/>
            <person name="Stoco P.H."/>
            <person name="de Mendonca-Neto R.P."/>
            <person name="Teixeira S.M."/>
            <person name="Maciel T.E."/>
            <person name="de Oliveira Mendes T.A."/>
            <person name="Urmenyi T.P."/>
            <person name="de Souza W."/>
            <person name="Schenkman S."/>
            <person name="de Vasconcelos A.T."/>
        </authorList>
    </citation>
    <scope>NUCLEOTIDE SEQUENCE [LARGE SCALE GENOMIC DNA]</scope>
</reference>
<sequence length="87" mass="9686">MRGGGGRGSCAAGRCDRPRCCAIAPLHEIVLGSEELLAECFSTIAHTHCHTFYMHRTELRGVSFSVFLFCFSLSELLSNLYITIWKC</sequence>
<organism evidence="2 3">
    <name type="scientific">Strigomonas culicis</name>
    <dbReference type="NCBI Taxonomy" id="28005"/>
    <lineage>
        <taxon>Eukaryota</taxon>
        <taxon>Discoba</taxon>
        <taxon>Euglenozoa</taxon>
        <taxon>Kinetoplastea</taxon>
        <taxon>Metakinetoplastina</taxon>
        <taxon>Trypanosomatida</taxon>
        <taxon>Trypanosomatidae</taxon>
        <taxon>Strigomonadinae</taxon>
        <taxon>Strigomonas</taxon>
    </lineage>
</organism>
<evidence type="ECO:0000256" key="1">
    <source>
        <dbReference type="SAM" id="Phobius"/>
    </source>
</evidence>
<accession>S9UM46</accession>
<gene>
    <name evidence="2" type="ORF">STCU_11778</name>
</gene>
<evidence type="ECO:0000313" key="3">
    <source>
        <dbReference type="Proteomes" id="UP000015354"/>
    </source>
</evidence>